<evidence type="ECO:0000256" key="2">
    <source>
        <dbReference type="SAM" id="Phobius"/>
    </source>
</evidence>
<name>A0ABP9XNU6_9FUNG</name>
<feature type="region of interest" description="Disordered" evidence="1">
    <location>
        <begin position="1"/>
        <end position="20"/>
    </location>
</feature>
<sequence>MSYTPPDPFQHNHHRQTSLATVYEENDPYRIIKKSPRIGSMSDNSSEFDAAHSRTASDSSTSRLYTGATNDCYEDPYANKKKNRIIEDRANSYLPYSHHERDPHQKSEPIYIEEYTAPASTTLGMGSMLHDTMTDQINGSLPTKQQLPQDHFTDKFANLSNERRKKKKRIFGLTYPSVIFIAFLVAAMIAVIWYFVWPRIPNLALDDIDNVGTIQVITNTTTKSMSTEWSLNMTVDNTANWVPTRIKNIDLSIVDDRTNQMFGNGTTGWITLPPRKKSIVPMYLNVYYESNDANDTTFQDLYNACGVQVNSNVPFESLQGVLNVTLSVTFHIAGIVWPTTKLMRMTSLICPTS</sequence>
<proteinExistence type="predicted"/>
<organism evidence="3 4">
    <name type="scientific">Helicostylum pulchrum</name>
    <dbReference type="NCBI Taxonomy" id="562976"/>
    <lineage>
        <taxon>Eukaryota</taxon>
        <taxon>Fungi</taxon>
        <taxon>Fungi incertae sedis</taxon>
        <taxon>Mucoromycota</taxon>
        <taxon>Mucoromycotina</taxon>
        <taxon>Mucoromycetes</taxon>
        <taxon>Mucorales</taxon>
        <taxon>Mucorineae</taxon>
        <taxon>Mucoraceae</taxon>
        <taxon>Helicostylum</taxon>
    </lineage>
</organism>
<reference evidence="3 4" key="1">
    <citation type="submission" date="2024-04" db="EMBL/GenBank/DDBJ databases">
        <title>genome sequences of Mucor flavus KT1a and Helicostylum pulchrum KT1b strains isolation_sourced from the surface of a dry-aged beef.</title>
        <authorList>
            <person name="Toyotome T."/>
            <person name="Hosono M."/>
            <person name="Torimaru M."/>
            <person name="Fukuda K."/>
            <person name="Mikami N."/>
        </authorList>
    </citation>
    <scope>NUCLEOTIDE SEQUENCE [LARGE SCALE GENOMIC DNA]</scope>
    <source>
        <strain evidence="3 4">KT1b</strain>
    </source>
</reference>
<keyword evidence="2" id="KW-0472">Membrane</keyword>
<gene>
    <name evidence="3" type="ORF">HPULCUR_001801</name>
</gene>
<keyword evidence="4" id="KW-1185">Reference proteome</keyword>
<protein>
    <submittedName>
        <fullName evidence="3">Uncharacterized protein</fullName>
    </submittedName>
</protein>
<dbReference type="Proteomes" id="UP001476247">
    <property type="component" value="Unassembled WGS sequence"/>
</dbReference>
<feature type="region of interest" description="Disordered" evidence="1">
    <location>
        <begin position="34"/>
        <end position="64"/>
    </location>
</feature>
<keyword evidence="2" id="KW-1133">Transmembrane helix</keyword>
<feature type="transmembrane region" description="Helical" evidence="2">
    <location>
        <begin position="173"/>
        <end position="196"/>
    </location>
</feature>
<feature type="compositionally biased region" description="Polar residues" evidence="1">
    <location>
        <begin position="54"/>
        <end position="64"/>
    </location>
</feature>
<comment type="caution">
    <text evidence="3">The sequence shown here is derived from an EMBL/GenBank/DDBJ whole genome shotgun (WGS) entry which is preliminary data.</text>
</comment>
<dbReference type="EMBL" id="BAABUJ010000006">
    <property type="protein sequence ID" value="GAA5796429.1"/>
    <property type="molecule type" value="Genomic_DNA"/>
</dbReference>
<keyword evidence="2" id="KW-0812">Transmembrane</keyword>
<accession>A0ABP9XNU6</accession>
<evidence type="ECO:0000313" key="3">
    <source>
        <dbReference type="EMBL" id="GAA5796429.1"/>
    </source>
</evidence>
<evidence type="ECO:0000256" key="1">
    <source>
        <dbReference type="SAM" id="MobiDB-lite"/>
    </source>
</evidence>
<evidence type="ECO:0000313" key="4">
    <source>
        <dbReference type="Proteomes" id="UP001476247"/>
    </source>
</evidence>